<feature type="transmembrane region" description="Helical" evidence="1">
    <location>
        <begin position="40"/>
        <end position="57"/>
    </location>
</feature>
<dbReference type="SUPFAM" id="SSF50199">
    <property type="entry name" value="Staphylococcal nuclease"/>
    <property type="match status" value="1"/>
</dbReference>
<evidence type="ECO:0000313" key="4">
    <source>
        <dbReference type="Proteomes" id="UP000003635"/>
    </source>
</evidence>
<proteinExistence type="predicted"/>
<name>Q2CAT8_OCEGH</name>
<dbReference type="EMBL" id="AAOT01000047">
    <property type="protein sequence ID" value="EAR49793.1"/>
    <property type="molecule type" value="Genomic_DNA"/>
</dbReference>
<reference evidence="3 4" key="1">
    <citation type="journal article" date="2010" name="J. Bacteriol.">
        <title>Genome sequences of Oceanicola granulosus HTCC2516(T) and Oceanicola batsensis HTCC2597(TDelta).</title>
        <authorList>
            <person name="Thrash J.C."/>
            <person name="Cho J.C."/>
            <person name="Vergin K.L."/>
            <person name="Giovannoni S.J."/>
        </authorList>
    </citation>
    <scope>NUCLEOTIDE SEQUENCE [LARGE SCALE GENOMIC DNA]</scope>
    <source>
        <strain evidence="4">ATCC BAA-861 / DSM 15982 / KCTC 12143 / HTCC2516</strain>
    </source>
</reference>
<dbReference type="OrthoDB" id="9805504at2"/>
<dbReference type="HOGENOM" id="CLU_123851_0_0_5"/>
<keyword evidence="1" id="KW-0812">Transmembrane</keyword>
<dbReference type="Gene3D" id="2.40.50.90">
    <property type="match status" value="1"/>
</dbReference>
<comment type="caution">
    <text evidence="3">The sequence shown here is derived from an EMBL/GenBank/DDBJ whole genome shotgun (WGS) entry which is preliminary data.</text>
</comment>
<dbReference type="eggNOG" id="COG1525">
    <property type="taxonomic scope" value="Bacteria"/>
</dbReference>
<dbReference type="AlphaFoldDB" id="Q2CAT8"/>
<accession>Q2CAT8</accession>
<dbReference type="PROSITE" id="PS50830">
    <property type="entry name" value="TNASE_3"/>
    <property type="match status" value="1"/>
</dbReference>
<evidence type="ECO:0000256" key="1">
    <source>
        <dbReference type="SAM" id="Phobius"/>
    </source>
</evidence>
<dbReference type="STRING" id="314256.OG2516_14081"/>
<dbReference type="RefSeq" id="WP_007256327.1">
    <property type="nucleotide sequence ID" value="NZ_CH724108.1"/>
</dbReference>
<sequence length="188" mass="20326">MPFDHDLPTLGLAALALLILLSLLRQLVQIAWRMSRPRRLVRHVPLLLVLVGLAVALRPDFVPPLAASEGLTGRVTHVRDGDTVEVAGQPVRLNGLTCDERGTPLGERADAAMRRLVAGRRVACDLTGARSYDRLVGRCRLDDGRDLGAVMIEAGLCGRCAAYDRDGAYVSVARRAEPFAGEMPGYCS</sequence>
<feature type="domain" description="TNase-like" evidence="2">
    <location>
        <begin position="69"/>
        <end position="156"/>
    </location>
</feature>
<feature type="transmembrane region" description="Helical" evidence="1">
    <location>
        <begin position="12"/>
        <end position="28"/>
    </location>
</feature>
<protein>
    <submittedName>
        <fullName evidence="3">Putative periplasmatic protein</fullName>
    </submittedName>
</protein>
<keyword evidence="4" id="KW-1185">Reference proteome</keyword>
<gene>
    <name evidence="3" type="ORF">OG2516_14081</name>
</gene>
<dbReference type="InterPro" id="IPR035437">
    <property type="entry name" value="SNase_OB-fold_sf"/>
</dbReference>
<evidence type="ECO:0000313" key="3">
    <source>
        <dbReference type="EMBL" id="EAR49793.1"/>
    </source>
</evidence>
<dbReference type="SMART" id="SM00318">
    <property type="entry name" value="SNc"/>
    <property type="match status" value="1"/>
</dbReference>
<organism evidence="3 4">
    <name type="scientific">Oceanicola granulosus (strain ATCC BAA-861 / DSM 15982 / KCTC 12143 / HTCC2516)</name>
    <dbReference type="NCBI Taxonomy" id="314256"/>
    <lineage>
        <taxon>Bacteria</taxon>
        <taxon>Pseudomonadati</taxon>
        <taxon>Pseudomonadota</taxon>
        <taxon>Alphaproteobacteria</taxon>
        <taxon>Rhodobacterales</taxon>
        <taxon>Roseobacteraceae</taxon>
        <taxon>Oceanicola</taxon>
    </lineage>
</organism>
<dbReference type="InterPro" id="IPR016071">
    <property type="entry name" value="Staphylococal_nuclease_OB-fold"/>
</dbReference>
<dbReference type="Proteomes" id="UP000003635">
    <property type="component" value="Unassembled WGS sequence"/>
</dbReference>
<keyword evidence="1" id="KW-1133">Transmembrane helix</keyword>
<evidence type="ECO:0000259" key="2">
    <source>
        <dbReference type="PROSITE" id="PS50830"/>
    </source>
</evidence>
<keyword evidence="1" id="KW-0472">Membrane</keyword>